<dbReference type="Proteomes" id="UP000544872">
    <property type="component" value="Unassembled WGS sequence"/>
</dbReference>
<dbReference type="InterPro" id="IPR014776">
    <property type="entry name" value="4pyrrole_Mease_sub2"/>
</dbReference>
<dbReference type="SUPFAM" id="SSF53790">
    <property type="entry name" value="Tetrapyrrole methylase"/>
    <property type="match status" value="1"/>
</dbReference>
<keyword evidence="3 6" id="KW-0489">Methyltransferase</keyword>
<dbReference type="PROSITE" id="PS01296">
    <property type="entry name" value="RSMI"/>
    <property type="match status" value="1"/>
</dbReference>
<proteinExistence type="inferred from homology"/>
<comment type="function">
    <text evidence="6">Catalyzes the 2'-O-methylation of the ribose of cytidine 1402 (C1402) in 16S rRNA.</text>
</comment>
<evidence type="ECO:0000256" key="2">
    <source>
        <dbReference type="ARBA" id="ARBA00022552"/>
    </source>
</evidence>
<name>A0A7W9ZC97_NOVIT</name>
<evidence type="ECO:0000313" key="10">
    <source>
        <dbReference type="EMBL" id="MBB6208823.1"/>
    </source>
</evidence>
<keyword evidence="11" id="KW-1185">Reference proteome</keyword>
<dbReference type="Pfam" id="PF00590">
    <property type="entry name" value="TP_methylase"/>
    <property type="match status" value="1"/>
</dbReference>
<keyword evidence="4 6" id="KW-0808">Transferase</keyword>
<dbReference type="InterPro" id="IPR018063">
    <property type="entry name" value="SAM_MeTrfase_RsmI_CS"/>
</dbReference>
<feature type="domain" description="RsmI HTH" evidence="9">
    <location>
        <begin position="298"/>
        <end position="341"/>
    </location>
</feature>
<gene>
    <name evidence="6" type="primary">rsmI</name>
    <name evidence="10" type="ORF">FHS48_000204</name>
</gene>
<dbReference type="HAMAP" id="MF_01877">
    <property type="entry name" value="16SrRNA_methyltr_I"/>
    <property type="match status" value="1"/>
</dbReference>
<dbReference type="Gene3D" id="3.40.1010.10">
    <property type="entry name" value="Cobalt-precorrin-4 Transmethylase, Domain 1"/>
    <property type="match status" value="1"/>
</dbReference>
<feature type="region of interest" description="Disordered" evidence="7">
    <location>
        <begin position="1"/>
        <end position="69"/>
    </location>
</feature>
<evidence type="ECO:0000256" key="7">
    <source>
        <dbReference type="SAM" id="MobiDB-lite"/>
    </source>
</evidence>
<dbReference type="NCBIfam" id="TIGR00096">
    <property type="entry name" value="16S rRNA (cytidine(1402)-2'-O)-methyltransferase"/>
    <property type="match status" value="1"/>
</dbReference>
<feature type="compositionally biased region" description="Pro residues" evidence="7">
    <location>
        <begin position="1"/>
        <end position="12"/>
    </location>
</feature>
<dbReference type="EMBL" id="JACIIX010000001">
    <property type="protein sequence ID" value="MBB6208823.1"/>
    <property type="molecule type" value="Genomic_DNA"/>
</dbReference>
<dbReference type="RefSeq" id="WP_184260257.1">
    <property type="nucleotide sequence ID" value="NZ_JACIIX010000001.1"/>
</dbReference>
<keyword evidence="5 6" id="KW-0949">S-adenosyl-L-methionine</keyword>
<organism evidence="10 11">
    <name type="scientific">Novispirillum itersonii</name>
    <name type="common">Aquaspirillum itersonii</name>
    <dbReference type="NCBI Taxonomy" id="189"/>
    <lineage>
        <taxon>Bacteria</taxon>
        <taxon>Pseudomonadati</taxon>
        <taxon>Pseudomonadota</taxon>
        <taxon>Alphaproteobacteria</taxon>
        <taxon>Rhodospirillales</taxon>
        <taxon>Novispirillaceae</taxon>
        <taxon>Novispirillum</taxon>
    </lineage>
</organism>
<reference evidence="10 11" key="1">
    <citation type="submission" date="2020-08" db="EMBL/GenBank/DDBJ databases">
        <title>Genomic Encyclopedia of Type Strains, Phase IV (KMG-IV): sequencing the most valuable type-strain genomes for metagenomic binning, comparative biology and taxonomic classification.</title>
        <authorList>
            <person name="Goeker M."/>
        </authorList>
    </citation>
    <scope>NUCLEOTIDE SEQUENCE [LARGE SCALE GENOMIC DNA]</scope>
    <source>
        <strain evidence="10 11">DSM 11590</strain>
    </source>
</reference>
<protein>
    <recommendedName>
        <fullName evidence="6">Ribosomal RNA small subunit methyltransferase I</fullName>
        <ecNumber evidence="6">2.1.1.198</ecNumber>
    </recommendedName>
    <alternativeName>
        <fullName evidence="6">16S rRNA 2'-O-ribose C1402 methyltransferase</fullName>
    </alternativeName>
    <alternativeName>
        <fullName evidence="6">rRNA (cytidine-2'-O-)-methyltransferase RsmI</fullName>
    </alternativeName>
</protein>
<dbReference type="PANTHER" id="PTHR46111:SF1">
    <property type="entry name" value="RIBOSOMAL RNA SMALL SUBUNIT METHYLTRANSFERASE I"/>
    <property type="match status" value="1"/>
</dbReference>
<dbReference type="InterPro" id="IPR008189">
    <property type="entry name" value="rRNA_ssu_MeTfrase_I"/>
</dbReference>
<dbReference type="AlphaFoldDB" id="A0A7W9ZC97"/>
<comment type="subcellular location">
    <subcellularLocation>
        <location evidence="6">Cytoplasm</location>
    </subcellularLocation>
</comment>
<comment type="caution">
    <text evidence="10">The sequence shown here is derived from an EMBL/GenBank/DDBJ whole genome shotgun (WGS) entry which is preliminary data.</text>
</comment>
<dbReference type="CDD" id="cd11648">
    <property type="entry name" value="RsmI"/>
    <property type="match status" value="1"/>
</dbReference>
<dbReference type="InterPro" id="IPR035996">
    <property type="entry name" value="4pyrrol_Methylase_sf"/>
</dbReference>
<dbReference type="FunFam" id="3.30.950.10:FF:000002">
    <property type="entry name" value="Ribosomal RNA small subunit methyltransferase I"/>
    <property type="match status" value="1"/>
</dbReference>
<evidence type="ECO:0000259" key="9">
    <source>
        <dbReference type="Pfam" id="PF23016"/>
    </source>
</evidence>
<evidence type="ECO:0000256" key="6">
    <source>
        <dbReference type="HAMAP-Rule" id="MF_01877"/>
    </source>
</evidence>
<comment type="catalytic activity">
    <reaction evidence="6">
        <text>cytidine(1402) in 16S rRNA + S-adenosyl-L-methionine = 2'-O-methylcytidine(1402) in 16S rRNA + S-adenosyl-L-homocysteine + H(+)</text>
        <dbReference type="Rhea" id="RHEA:42924"/>
        <dbReference type="Rhea" id="RHEA-COMP:10285"/>
        <dbReference type="Rhea" id="RHEA-COMP:10286"/>
        <dbReference type="ChEBI" id="CHEBI:15378"/>
        <dbReference type="ChEBI" id="CHEBI:57856"/>
        <dbReference type="ChEBI" id="CHEBI:59789"/>
        <dbReference type="ChEBI" id="CHEBI:74495"/>
        <dbReference type="ChEBI" id="CHEBI:82748"/>
        <dbReference type="EC" id="2.1.1.198"/>
    </reaction>
</comment>
<sequence>MTDPNQPDPVPPHTVSGPMTRDDGTGQHDQQQMSRDLSDTESDFGDETPGGDDATVGGDASKPQPSSLPAGLYVVATPIGNMGDITRRACQVLGAASVVACEDTRVTGAMLRRLGISTPMLPYHEHNAERMRPQVLSRIAAGEAVALVSDAGTPLVSDPGFKLVCEARDQGLTVVPVPGASALLTALMVAGLPTDRFLFAGFPPSKEKARQEFLSSLRTVPATLVLYESVHRLPESLASMAAVFGPREAAVCRELTKLHEEVRRAPLTELAAHYAAAGAPKGEAVVVIAPPEVVVETAETLDLDGLLRAALARLSVRDATAEVVSVTGLKKRDVYNRALELAAERDA</sequence>
<evidence type="ECO:0000256" key="3">
    <source>
        <dbReference type="ARBA" id="ARBA00022603"/>
    </source>
</evidence>
<comment type="similarity">
    <text evidence="6">Belongs to the methyltransferase superfamily. RsmI family.</text>
</comment>
<dbReference type="InterPro" id="IPR014777">
    <property type="entry name" value="4pyrrole_Mease_sub1"/>
</dbReference>
<dbReference type="FunFam" id="3.40.1010.10:FF:000007">
    <property type="entry name" value="Ribosomal RNA small subunit methyltransferase I"/>
    <property type="match status" value="1"/>
</dbReference>
<keyword evidence="2 6" id="KW-0698">rRNA processing</keyword>
<evidence type="ECO:0000256" key="5">
    <source>
        <dbReference type="ARBA" id="ARBA00022691"/>
    </source>
</evidence>
<evidence type="ECO:0000256" key="1">
    <source>
        <dbReference type="ARBA" id="ARBA00022490"/>
    </source>
</evidence>
<dbReference type="Pfam" id="PF23016">
    <property type="entry name" value="RsmI_C"/>
    <property type="match status" value="1"/>
</dbReference>
<dbReference type="GO" id="GO:0005737">
    <property type="term" value="C:cytoplasm"/>
    <property type="evidence" value="ECO:0007669"/>
    <property type="project" value="UniProtKB-SubCell"/>
</dbReference>
<dbReference type="PANTHER" id="PTHR46111">
    <property type="entry name" value="RIBOSOMAL RNA SMALL SUBUNIT METHYLTRANSFERASE I"/>
    <property type="match status" value="1"/>
</dbReference>
<dbReference type="Gene3D" id="3.30.950.10">
    <property type="entry name" value="Methyltransferase, Cobalt-precorrin-4 Transmethylase, Domain 2"/>
    <property type="match status" value="1"/>
</dbReference>
<feature type="domain" description="Tetrapyrrole methylase" evidence="8">
    <location>
        <begin position="72"/>
        <end position="271"/>
    </location>
</feature>
<dbReference type="GO" id="GO:0070677">
    <property type="term" value="F:rRNA (cytosine-2'-O-)-methyltransferase activity"/>
    <property type="evidence" value="ECO:0007669"/>
    <property type="project" value="UniProtKB-UniRule"/>
</dbReference>
<evidence type="ECO:0000256" key="4">
    <source>
        <dbReference type="ARBA" id="ARBA00022679"/>
    </source>
</evidence>
<evidence type="ECO:0000259" key="8">
    <source>
        <dbReference type="Pfam" id="PF00590"/>
    </source>
</evidence>
<evidence type="ECO:0000313" key="11">
    <source>
        <dbReference type="Proteomes" id="UP000544872"/>
    </source>
</evidence>
<feature type="compositionally biased region" description="Acidic residues" evidence="7">
    <location>
        <begin position="39"/>
        <end position="50"/>
    </location>
</feature>
<dbReference type="InterPro" id="IPR053910">
    <property type="entry name" value="RsmI_HTH"/>
</dbReference>
<accession>A0A7W9ZC97</accession>
<dbReference type="InterPro" id="IPR000878">
    <property type="entry name" value="4pyrrol_Mease"/>
</dbReference>
<keyword evidence="1 6" id="KW-0963">Cytoplasm</keyword>
<dbReference type="EC" id="2.1.1.198" evidence="6"/>